<organism evidence="3 4">
    <name type="scientific">Rhodovibrio sodomensis</name>
    <dbReference type="NCBI Taxonomy" id="1088"/>
    <lineage>
        <taxon>Bacteria</taxon>
        <taxon>Pseudomonadati</taxon>
        <taxon>Pseudomonadota</taxon>
        <taxon>Alphaproteobacteria</taxon>
        <taxon>Rhodospirillales</taxon>
        <taxon>Rhodovibrionaceae</taxon>
        <taxon>Rhodovibrio</taxon>
    </lineage>
</organism>
<evidence type="ECO:0000313" key="3">
    <source>
        <dbReference type="EMBL" id="MBK1671123.1"/>
    </source>
</evidence>
<comment type="caution">
    <text evidence="3">The sequence shown here is derived from an EMBL/GenBank/DDBJ whole genome shotgun (WGS) entry which is preliminary data.</text>
</comment>
<protein>
    <submittedName>
        <fullName evidence="3">Dienelactone hydrolase</fullName>
    </submittedName>
</protein>
<dbReference type="InterPro" id="IPR050261">
    <property type="entry name" value="FrsA_esterase"/>
</dbReference>
<dbReference type="Gene3D" id="3.40.50.1820">
    <property type="entry name" value="alpha/beta hydrolase"/>
    <property type="match status" value="1"/>
</dbReference>
<dbReference type="InterPro" id="IPR002925">
    <property type="entry name" value="Dienelactn_hydro"/>
</dbReference>
<keyword evidence="4" id="KW-1185">Reference proteome</keyword>
<name>A0ABS1DN21_9PROT</name>
<dbReference type="PANTHER" id="PTHR22946:SF0">
    <property type="entry name" value="DIENELACTONE HYDROLASE DOMAIN-CONTAINING PROTEIN"/>
    <property type="match status" value="1"/>
</dbReference>
<accession>A0ABS1DN21</accession>
<dbReference type="SUPFAM" id="SSF53474">
    <property type="entry name" value="alpha/beta-Hydrolases"/>
    <property type="match status" value="1"/>
</dbReference>
<sequence length="259" mass="27765">MQFTSKVATTVPALAALALLAGPAQADIVGEPVTYEVNGETYQGYYARNTALGDNQPTVMIIHDWDGLGDYERRRAQMLAEQGYAAFAADLYGQGVRPDTLAGKKRESGALYQDREAMRARMQGALDQLGELDGASADEVVAIGYCFGGSAVLELARSGAELDGFVPFHGGLGTPQGQDYADVRAPLLILHGTQDSVSGLDAVADLTEQLDAAGADYRVELYGGARHAFTVWSSEDRYHPEADLRSWAALQGFLARELK</sequence>
<feature type="domain" description="Dienelactone hydrolase" evidence="2">
    <location>
        <begin position="45"/>
        <end position="256"/>
    </location>
</feature>
<dbReference type="Proteomes" id="UP001296873">
    <property type="component" value="Unassembled WGS sequence"/>
</dbReference>
<reference evidence="3 4" key="1">
    <citation type="journal article" date="2020" name="Microorganisms">
        <title>Osmotic Adaptation and Compatible Solute Biosynthesis of Phototrophic Bacteria as Revealed from Genome Analyses.</title>
        <authorList>
            <person name="Imhoff J.F."/>
            <person name="Rahn T."/>
            <person name="Kunzel S."/>
            <person name="Keller A."/>
            <person name="Neulinger S.C."/>
        </authorList>
    </citation>
    <scope>NUCLEOTIDE SEQUENCE [LARGE SCALE GENOMIC DNA]</scope>
    <source>
        <strain evidence="3 4">DSM 9895</strain>
    </source>
</reference>
<feature type="chain" id="PRO_5047525493" evidence="1">
    <location>
        <begin position="27"/>
        <end position="259"/>
    </location>
</feature>
<evidence type="ECO:0000256" key="1">
    <source>
        <dbReference type="SAM" id="SignalP"/>
    </source>
</evidence>
<feature type="signal peptide" evidence="1">
    <location>
        <begin position="1"/>
        <end position="26"/>
    </location>
</feature>
<proteinExistence type="predicted"/>
<keyword evidence="1" id="KW-0732">Signal</keyword>
<keyword evidence="3" id="KW-0378">Hydrolase</keyword>
<dbReference type="RefSeq" id="WP_200343633.1">
    <property type="nucleotide sequence ID" value="NZ_NRRL01000147.1"/>
</dbReference>
<evidence type="ECO:0000259" key="2">
    <source>
        <dbReference type="Pfam" id="PF01738"/>
    </source>
</evidence>
<dbReference type="GO" id="GO:0016787">
    <property type="term" value="F:hydrolase activity"/>
    <property type="evidence" value="ECO:0007669"/>
    <property type="project" value="UniProtKB-KW"/>
</dbReference>
<dbReference type="PANTHER" id="PTHR22946">
    <property type="entry name" value="DIENELACTONE HYDROLASE DOMAIN-CONTAINING PROTEIN-RELATED"/>
    <property type="match status" value="1"/>
</dbReference>
<evidence type="ECO:0000313" key="4">
    <source>
        <dbReference type="Proteomes" id="UP001296873"/>
    </source>
</evidence>
<gene>
    <name evidence="3" type="ORF">CKO28_24265</name>
</gene>
<dbReference type="EMBL" id="NRRL01000147">
    <property type="protein sequence ID" value="MBK1671123.1"/>
    <property type="molecule type" value="Genomic_DNA"/>
</dbReference>
<dbReference type="Pfam" id="PF01738">
    <property type="entry name" value="DLH"/>
    <property type="match status" value="1"/>
</dbReference>
<dbReference type="InterPro" id="IPR029058">
    <property type="entry name" value="AB_hydrolase_fold"/>
</dbReference>